<proteinExistence type="predicted"/>
<accession>A0AAE0YRV6</accession>
<comment type="caution">
    <text evidence="1">The sequence shown here is derived from an EMBL/GenBank/DDBJ whole genome shotgun (WGS) entry which is preliminary data.</text>
</comment>
<reference evidence="1" key="1">
    <citation type="journal article" date="2023" name="G3 (Bethesda)">
        <title>A reference genome for the long-term kleptoplast-retaining sea slug Elysia crispata morphotype clarki.</title>
        <authorList>
            <person name="Eastman K.E."/>
            <person name="Pendleton A.L."/>
            <person name="Shaikh M.A."/>
            <person name="Suttiyut T."/>
            <person name="Ogas R."/>
            <person name="Tomko P."/>
            <person name="Gavelis G."/>
            <person name="Widhalm J.R."/>
            <person name="Wisecaver J.H."/>
        </authorList>
    </citation>
    <scope>NUCLEOTIDE SEQUENCE</scope>
    <source>
        <strain evidence="1">ECLA1</strain>
    </source>
</reference>
<dbReference type="Proteomes" id="UP001283361">
    <property type="component" value="Unassembled WGS sequence"/>
</dbReference>
<dbReference type="AlphaFoldDB" id="A0AAE0YRV6"/>
<gene>
    <name evidence="1" type="ORF">RRG08_027487</name>
</gene>
<evidence type="ECO:0000313" key="2">
    <source>
        <dbReference type="Proteomes" id="UP001283361"/>
    </source>
</evidence>
<organism evidence="1 2">
    <name type="scientific">Elysia crispata</name>
    <name type="common">lettuce slug</name>
    <dbReference type="NCBI Taxonomy" id="231223"/>
    <lineage>
        <taxon>Eukaryota</taxon>
        <taxon>Metazoa</taxon>
        <taxon>Spiralia</taxon>
        <taxon>Lophotrochozoa</taxon>
        <taxon>Mollusca</taxon>
        <taxon>Gastropoda</taxon>
        <taxon>Heterobranchia</taxon>
        <taxon>Euthyneura</taxon>
        <taxon>Panpulmonata</taxon>
        <taxon>Sacoglossa</taxon>
        <taxon>Placobranchoidea</taxon>
        <taxon>Plakobranchidae</taxon>
        <taxon>Elysia</taxon>
    </lineage>
</organism>
<name>A0AAE0YRV6_9GAST</name>
<sequence length="127" mass="13990">MCIRGSLYPGHNSTALDLRPSSTRTCRESPGLGHHLVAPNHLLNSVLTVPSGRDLTPFPRALSLLLSRPARRRKAKPSLPLAVYQNSYDLSESVSQPHWLGELVLATLSNSKKERNQGGLHMLTFEV</sequence>
<protein>
    <submittedName>
        <fullName evidence="1">Uncharacterized protein</fullName>
    </submittedName>
</protein>
<dbReference type="EMBL" id="JAWDGP010005603">
    <property type="protein sequence ID" value="KAK3755229.1"/>
    <property type="molecule type" value="Genomic_DNA"/>
</dbReference>
<keyword evidence="2" id="KW-1185">Reference proteome</keyword>
<evidence type="ECO:0000313" key="1">
    <source>
        <dbReference type="EMBL" id="KAK3755229.1"/>
    </source>
</evidence>